<protein>
    <submittedName>
        <fullName evidence="7">Sulfite reductase (NADPH) flavoprotein alpha-component</fullName>
    </submittedName>
</protein>
<dbReference type="PRINTS" id="PR00369">
    <property type="entry name" value="FLAVODOXIN"/>
</dbReference>
<dbReference type="InterPro" id="IPR029039">
    <property type="entry name" value="Flavoprotein-like_sf"/>
</dbReference>
<keyword evidence="4" id="KW-0812">Transmembrane</keyword>
<feature type="domain" description="FAD-binding FR-type" evidence="6">
    <location>
        <begin position="545"/>
        <end position="711"/>
    </location>
</feature>
<keyword evidence="3" id="KW-0249">Electron transport</keyword>
<feature type="transmembrane region" description="Helical" evidence="4">
    <location>
        <begin position="12"/>
        <end position="33"/>
    </location>
</feature>
<dbReference type="SUPFAM" id="SSF52218">
    <property type="entry name" value="Flavoproteins"/>
    <property type="match status" value="1"/>
</dbReference>
<evidence type="ECO:0000256" key="4">
    <source>
        <dbReference type="SAM" id="Phobius"/>
    </source>
</evidence>
<feature type="transmembrane region" description="Helical" evidence="4">
    <location>
        <begin position="346"/>
        <end position="367"/>
    </location>
</feature>
<proteinExistence type="predicted"/>
<keyword evidence="8" id="KW-1185">Reference proteome</keyword>
<keyword evidence="4" id="KW-0472">Membrane</keyword>
<dbReference type="CDD" id="cd06200">
    <property type="entry name" value="SiR_like1"/>
    <property type="match status" value="1"/>
</dbReference>
<dbReference type="Gene3D" id="3.40.50.80">
    <property type="entry name" value="Nucleotide-binding domain of ferredoxin-NADP reductase (FNR) module"/>
    <property type="match status" value="1"/>
</dbReference>
<dbReference type="InterPro" id="IPR039261">
    <property type="entry name" value="FNR_nucleotide-bd"/>
</dbReference>
<reference evidence="8" key="1">
    <citation type="submission" date="2016-10" db="EMBL/GenBank/DDBJ databases">
        <authorList>
            <person name="Varghese N."/>
            <person name="Submissions S."/>
        </authorList>
    </citation>
    <scope>NUCLEOTIDE SEQUENCE [LARGE SCALE GENOMIC DNA]</scope>
    <source>
        <strain evidence="8">CGMCC 1.11014</strain>
    </source>
</reference>
<dbReference type="InterPro" id="IPR001094">
    <property type="entry name" value="Flavdoxin-like"/>
</dbReference>
<evidence type="ECO:0000313" key="8">
    <source>
        <dbReference type="Proteomes" id="UP000199391"/>
    </source>
</evidence>
<dbReference type="InterPro" id="IPR017938">
    <property type="entry name" value="Riboflavin_synthase-like_b-brl"/>
</dbReference>
<dbReference type="InterPro" id="IPR001433">
    <property type="entry name" value="OxRdtase_FAD/NAD-bd"/>
</dbReference>
<accession>A0A1I7KSZ3</accession>
<evidence type="ECO:0000259" key="5">
    <source>
        <dbReference type="PROSITE" id="PS50902"/>
    </source>
</evidence>
<dbReference type="InterPro" id="IPR017927">
    <property type="entry name" value="FAD-bd_FR_type"/>
</dbReference>
<dbReference type="InterPro" id="IPR008254">
    <property type="entry name" value="Flavodoxin/NO_synth"/>
</dbReference>
<name>A0A1I7KSZ3_9BURK</name>
<dbReference type="GO" id="GO:0016491">
    <property type="term" value="F:oxidoreductase activity"/>
    <property type="evidence" value="ECO:0007669"/>
    <property type="project" value="InterPro"/>
</dbReference>
<keyword evidence="2" id="KW-0288">FMN</keyword>
<dbReference type="OrthoDB" id="9816402at2"/>
<feature type="transmembrane region" description="Helical" evidence="4">
    <location>
        <begin position="148"/>
        <end position="168"/>
    </location>
</feature>
<dbReference type="Gene3D" id="3.40.50.360">
    <property type="match status" value="1"/>
</dbReference>
<keyword evidence="3" id="KW-0813">Transport</keyword>
<dbReference type="PROSITE" id="PS51384">
    <property type="entry name" value="FAD_FR"/>
    <property type="match status" value="1"/>
</dbReference>
<dbReference type="Pfam" id="PF00175">
    <property type="entry name" value="NAD_binding_1"/>
    <property type="match status" value="1"/>
</dbReference>
<feature type="transmembrane region" description="Helical" evidence="4">
    <location>
        <begin position="189"/>
        <end position="209"/>
    </location>
</feature>
<dbReference type="SUPFAM" id="SSF63380">
    <property type="entry name" value="Riboflavin synthase domain-like"/>
    <property type="match status" value="1"/>
</dbReference>
<dbReference type="InterPro" id="IPR005625">
    <property type="entry name" value="PepSY-ass_TM"/>
</dbReference>
<evidence type="ECO:0000259" key="6">
    <source>
        <dbReference type="PROSITE" id="PS51384"/>
    </source>
</evidence>
<dbReference type="AlphaFoldDB" id="A0A1I7KSZ3"/>
<evidence type="ECO:0000256" key="3">
    <source>
        <dbReference type="ARBA" id="ARBA00022982"/>
    </source>
</evidence>
<dbReference type="InterPro" id="IPR001709">
    <property type="entry name" value="Flavoprot_Pyr_Nucl_cyt_Rdtase"/>
</dbReference>
<dbReference type="EMBL" id="FPBO01000019">
    <property type="protein sequence ID" value="SFV00525.1"/>
    <property type="molecule type" value="Genomic_DNA"/>
</dbReference>
<dbReference type="PANTHER" id="PTHR34219">
    <property type="entry name" value="IRON-REGULATED INNER MEMBRANE PROTEIN-RELATED"/>
    <property type="match status" value="1"/>
</dbReference>
<keyword evidence="4" id="KW-1133">Transmembrane helix</keyword>
<dbReference type="PANTHER" id="PTHR34219:SF3">
    <property type="entry name" value="BLL7967 PROTEIN"/>
    <property type="match status" value="1"/>
</dbReference>
<dbReference type="Pfam" id="PF00258">
    <property type="entry name" value="Flavodoxin_1"/>
    <property type="match status" value="1"/>
</dbReference>
<dbReference type="STRING" id="1035707.SAMN05216552_101960"/>
<evidence type="ECO:0000256" key="2">
    <source>
        <dbReference type="ARBA" id="ARBA00022643"/>
    </source>
</evidence>
<keyword evidence="1" id="KW-0285">Flavoprotein</keyword>
<dbReference type="RefSeq" id="WP_093557253.1">
    <property type="nucleotide sequence ID" value="NZ_FPBO01000019.1"/>
</dbReference>
<dbReference type="PRINTS" id="PR00371">
    <property type="entry name" value="FPNCR"/>
</dbReference>
<feature type="domain" description="Flavodoxin-like" evidence="5">
    <location>
        <begin position="395"/>
        <end position="532"/>
    </location>
</feature>
<gene>
    <name evidence="7" type="ORF">SAMN05216552_101960</name>
</gene>
<evidence type="ECO:0000313" key="7">
    <source>
        <dbReference type="EMBL" id="SFV00525.1"/>
    </source>
</evidence>
<sequence>MFKWLIHQTHWLLGITLGMVLPVVGVTGAMMSFEDPIMEALSAGIMRVPARAEAALTPDALLARFAAQAPGATPTLLIMKTEPGAAPRLTFRPASIDGKQAAPDKSYLDPYTGRMLGKANGEVFFDDVQRLHRFLLLDGGSSEAGKHITAAAAFAMVFFVLSGLYLRWPRRALDWKVWLKPELNRRGRSLYWSLHAVAGTWFFVVYLVAPLTGLTWAYSWYLQGATVLLTGQAPPVEAPAPKAKPGPAAKAEPARLDLAWDTLQRTAGNRLASVLITVPKPGKPVRMRYLEHDSPHEVALNLLLVDTASGAVVKHTRFDEQALGQRMITGKLALHNGSWWGTPGTIVFMLASAALPLFAVTGTLLYLDRRRKARTLRAAADELLASDVAADGTAIVMAYASQTGTAEQIALRSAATLMQGGQAVRVTPLGSLTLEDLRDARLLLIVASTYGAGEPPDPARGFARQTMSRPAELPRLRYGLLALGDRSYPDFCGFGGALGCWLDESGARPLFPPIMADREQAPALESWRKQLVKLGGVTAPGAWKEPYLSWRLAERRLLNPGSPGGEAWHVALEPVSLPFPEWQAGDIAEISPRNSEAAVDAILRERALDGRRGTDANGDSLRTLLARSVLPRRGEARDYSERELAATLEPLPDRSYSIASLPSTGRIELLVRKTVLPDGALGLGSGWLTHHAAVGGEIPLRIRSNMNFHAPDVVAPMILIGAGTGLAGLRAHLLHRRELGLGMAWLLFGERSARSDRLYDEELVAWRKDGTLARLDLAFSRDGAEKLYVQDLVARHAADLRRWIVDDGASVLVCGGVPMAAGVHEALLAMLGEAELARLTDSGRYRRDVY</sequence>
<dbReference type="GO" id="GO:0010181">
    <property type="term" value="F:FMN binding"/>
    <property type="evidence" value="ECO:0007669"/>
    <property type="project" value="InterPro"/>
</dbReference>
<evidence type="ECO:0000256" key="1">
    <source>
        <dbReference type="ARBA" id="ARBA00022630"/>
    </source>
</evidence>
<organism evidence="7 8">
    <name type="scientific">Pseudoduganella namucuonensis</name>
    <dbReference type="NCBI Taxonomy" id="1035707"/>
    <lineage>
        <taxon>Bacteria</taxon>
        <taxon>Pseudomonadati</taxon>
        <taxon>Pseudomonadota</taxon>
        <taxon>Betaproteobacteria</taxon>
        <taxon>Burkholderiales</taxon>
        <taxon>Oxalobacteraceae</taxon>
        <taxon>Telluria group</taxon>
        <taxon>Pseudoduganella</taxon>
    </lineage>
</organism>
<dbReference type="Pfam" id="PF03929">
    <property type="entry name" value="PepSY_TM"/>
    <property type="match status" value="1"/>
</dbReference>
<dbReference type="Proteomes" id="UP000199391">
    <property type="component" value="Unassembled WGS sequence"/>
</dbReference>
<dbReference type="SUPFAM" id="SSF52343">
    <property type="entry name" value="Ferredoxin reductase-like, C-terminal NADP-linked domain"/>
    <property type="match status" value="1"/>
</dbReference>
<dbReference type="PROSITE" id="PS50902">
    <property type="entry name" value="FLAVODOXIN_LIKE"/>
    <property type="match status" value="1"/>
</dbReference>